<keyword evidence="10" id="KW-1185">Reference proteome</keyword>
<evidence type="ECO:0000256" key="7">
    <source>
        <dbReference type="SAM" id="Coils"/>
    </source>
</evidence>
<keyword evidence="5 8" id="KW-1133">Transmembrane helix</keyword>
<evidence type="ECO:0000256" key="2">
    <source>
        <dbReference type="ARBA" id="ARBA00007977"/>
    </source>
</evidence>
<dbReference type="EMBL" id="GG663735">
    <property type="protein sequence ID" value="EEH60022.1"/>
    <property type="molecule type" value="Genomic_DNA"/>
</dbReference>
<sequence length="423" mass="42540">MTTTTRPPPPPPASSSSFGAKLRDELGACVPGVVFATAVFVASAEVASRVSIATGTPVSAVPVAILLGAALNNAPGGVSLVPSATRPGIAVASGRLLKVGIVATEVGELGAFAVPAALTSVGAGLFFIPRLAATFSLAPKLGSLLAAGTSICGVTAIGALSPAIAATQAETAVAVANVVAFGTAGMLTLPYVARYFFADCPEAAGLFLGLAVHDTAQVMGAGMAYEQRYGDEKAYKVAAVTKLMRNLLLAAAIPALAAAHGKGGYGVKTAAAIPPFLLAFLSVSALRSAGDAYFASAAAGYDDEEKEKEEEEEEEEEEKLKLKRRETLERRWRTTVKYVGGELAPTFVGTALAGVGLSTSASVVRGVGATPFLVGAGGAAVVGGVGLASALTLASVLPKYRARQSEKESAAAAAKAKAKEFAE</sequence>
<proteinExistence type="inferred from homology"/>
<dbReference type="InterPro" id="IPR018383">
    <property type="entry name" value="UPF0324_pro"/>
</dbReference>
<dbReference type="RefSeq" id="XP_003054770.1">
    <property type="nucleotide sequence ID" value="XM_003054724.1"/>
</dbReference>
<dbReference type="GO" id="GO:0005886">
    <property type="term" value="C:plasma membrane"/>
    <property type="evidence" value="ECO:0007669"/>
    <property type="project" value="UniProtKB-SubCell"/>
</dbReference>
<evidence type="ECO:0000256" key="5">
    <source>
        <dbReference type="ARBA" id="ARBA00022989"/>
    </source>
</evidence>
<evidence type="ECO:0000256" key="1">
    <source>
        <dbReference type="ARBA" id="ARBA00004651"/>
    </source>
</evidence>
<organism evidence="10">
    <name type="scientific">Micromonas pusilla (strain CCMP1545)</name>
    <name type="common">Picoplanktonic green alga</name>
    <dbReference type="NCBI Taxonomy" id="564608"/>
    <lineage>
        <taxon>Eukaryota</taxon>
        <taxon>Viridiplantae</taxon>
        <taxon>Chlorophyta</taxon>
        <taxon>Mamiellophyceae</taxon>
        <taxon>Mamiellales</taxon>
        <taxon>Mamiellaceae</taxon>
        <taxon>Micromonas</taxon>
    </lineage>
</organism>
<name>C1MGG5_MICPC</name>
<comment type="subcellular location">
    <subcellularLocation>
        <location evidence="1">Cell membrane</location>
        <topology evidence="1">Multi-pass membrane protein</topology>
    </subcellularLocation>
</comment>
<dbReference type="Proteomes" id="UP000001876">
    <property type="component" value="Unassembled WGS sequence"/>
</dbReference>
<dbReference type="KEGG" id="mpp:MICPUCDRAFT_49805"/>
<feature type="coiled-coil region" evidence="7">
    <location>
        <begin position="294"/>
        <end position="331"/>
    </location>
</feature>
<protein>
    <submittedName>
        <fullName evidence="9">Predicted protein</fullName>
    </submittedName>
</protein>
<keyword evidence="6 8" id="KW-0472">Membrane</keyword>
<comment type="similarity">
    <text evidence="2">Belongs to the UPF0324 family.</text>
</comment>
<evidence type="ECO:0000256" key="3">
    <source>
        <dbReference type="ARBA" id="ARBA00022475"/>
    </source>
</evidence>
<dbReference type="Pfam" id="PF03601">
    <property type="entry name" value="Cons_hypoth698"/>
    <property type="match status" value="1"/>
</dbReference>
<keyword evidence="3" id="KW-1003">Cell membrane</keyword>
<dbReference type="AlphaFoldDB" id="C1MGG5"/>
<keyword evidence="7" id="KW-0175">Coiled coil</keyword>
<evidence type="ECO:0000256" key="6">
    <source>
        <dbReference type="ARBA" id="ARBA00023136"/>
    </source>
</evidence>
<evidence type="ECO:0000256" key="8">
    <source>
        <dbReference type="SAM" id="Phobius"/>
    </source>
</evidence>
<dbReference type="PANTHER" id="PTHR30106">
    <property type="entry name" value="INNER MEMBRANE PROTEIN YEIH-RELATED"/>
    <property type="match status" value="1"/>
</dbReference>
<dbReference type="PANTHER" id="PTHR30106:SF2">
    <property type="entry name" value="UPF0324 INNER MEMBRANE PROTEIN YEIH"/>
    <property type="match status" value="1"/>
</dbReference>
<evidence type="ECO:0000313" key="10">
    <source>
        <dbReference type="Proteomes" id="UP000001876"/>
    </source>
</evidence>
<dbReference type="OMA" id="PQTRENE"/>
<feature type="transmembrane region" description="Helical" evidence="8">
    <location>
        <begin position="338"/>
        <end position="360"/>
    </location>
</feature>
<keyword evidence="4 8" id="KW-0812">Transmembrane</keyword>
<dbReference type="OrthoDB" id="2134320at2759"/>
<dbReference type="eggNOG" id="ENOG502RXXQ">
    <property type="taxonomic scope" value="Eukaryota"/>
</dbReference>
<evidence type="ECO:0000313" key="9">
    <source>
        <dbReference type="EMBL" id="EEH60022.1"/>
    </source>
</evidence>
<gene>
    <name evidence="9" type="ORF">MICPUCDRAFT_49805</name>
</gene>
<feature type="transmembrane region" description="Helical" evidence="8">
    <location>
        <begin position="372"/>
        <end position="397"/>
    </location>
</feature>
<feature type="transmembrane region" description="Helical" evidence="8">
    <location>
        <begin position="171"/>
        <end position="192"/>
    </location>
</feature>
<evidence type="ECO:0000256" key="4">
    <source>
        <dbReference type="ARBA" id="ARBA00022692"/>
    </source>
</evidence>
<feature type="transmembrane region" description="Helical" evidence="8">
    <location>
        <begin position="112"/>
        <end position="132"/>
    </location>
</feature>
<feature type="transmembrane region" description="Helical" evidence="8">
    <location>
        <begin position="144"/>
        <end position="165"/>
    </location>
</feature>
<dbReference type="GeneID" id="9680547"/>
<accession>C1MGG5</accession>
<reference evidence="9 10" key="1">
    <citation type="journal article" date="2009" name="Science">
        <title>Green evolution and dynamic adaptations revealed by genomes of the marine picoeukaryotes Micromonas.</title>
        <authorList>
            <person name="Worden A.Z."/>
            <person name="Lee J.H."/>
            <person name="Mock T."/>
            <person name="Rouze P."/>
            <person name="Simmons M.P."/>
            <person name="Aerts A.L."/>
            <person name="Allen A.E."/>
            <person name="Cuvelier M.L."/>
            <person name="Derelle E."/>
            <person name="Everett M.V."/>
            <person name="Foulon E."/>
            <person name="Grimwood J."/>
            <person name="Gundlach H."/>
            <person name="Henrissat B."/>
            <person name="Napoli C."/>
            <person name="McDonald S.M."/>
            <person name="Parker M.S."/>
            <person name="Rombauts S."/>
            <person name="Salamov A."/>
            <person name="Von Dassow P."/>
            <person name="Badger J.H."/>
            <person name="Coutinho P.M."/>
            <person name="Demir E."/>
            <person name="Dubchak I."/>
            <person name="Gentemann C."/>
            <person name="Eikrem W."/>
            <person name="Gready J.E."/>
            <person name="John U."/>
            <person name="Lanier W."/>
            <person name="Lindquist E.A."/>
            <person name="Lucas S."/>
            <person name="Mayer K.F."/>
            <person name="Moreau H."/>
            <person name="Not F."/>
            <person name="Otillar R."/>
            <person name="Panaud O."/>
            <person name="Pangilinan J."/>
            <person name="Paulsen I."/>
            <person name="Piegu B."/>
            <person name="Poliakov A."/>
            <person name="Robbens S."/>
            <person name="Schmutz J."/>
            <person name="Toulza E."/>
            <person name="Wyss T."/>
            <person name="Zelensky A."/>
            <person name="Zhou K."/>
            <person name="Armbrust E.V."/>
            <person name="Bhattacharya D."/>
            <person name="Goodenough U.W."/>
            <person name="Van de Peer Y."/>
            <person name="Grigoriev I.V."/>
        </authorList>
    </citation>
    <scope>NUCLEOTIDE SEQUENCE [LARGE SCALE GENOMIC DNA]</scope>
    <source>
        <strain evidence="9 10">CCMP1545</strain>
    </source>
</reference>